<sequence>MDYKKCTCDHCGTIFIVKYCSRIMKVGRGIKRHFLVCPGCKAEYTSYYTNAEIRKQQSRISKLYNAIRMTRNKSLLDQHQKKIDSIRADLERDMNQLRIEVEGTPQG</sequence>
<dbReference type="EMBL" id="CP015607">
    <property type="protein sequence ID" value="APT44458.1"/>
    <property type="molecule type" value="Genomic_DNA"/>
</dbReference>
<evidence type="ECO:0000313" key="1">
    <source>
        <dbReference type="EMBL" id="APT44458.1"/>
    </source>
</evidence>
<evidence type="ECO:0000313" key="3">
    <source>
        <dbReference type="Proteomes" id="UP000185426"/>
    </source>
</evidence>
<evidence type="ECO:0000313" key="2">
    <source>
        <dbReference type="EMBL" id="APT45929.1"/>
    </source>
</evidence>
<proteinExistence type="predicted"/>
<evidence type="ECO:0008006" key="4">
    <source>
        <dbReference type="Google" id="ProtNLM"/>
    </source>
</evidence>
<dbReference type="AlphaFoldDB" id="A0A1L6ZD67"/>
<accession>A0A1L6ZD67</accession>
<gene>
    <name evidence="1" type="ORF">BSA145_00065</name>
    <name evidence="2" type="ORF">BSA145_08440</name>
</gene>
<dbReference type="EMBL" id="CP015607">
    <property type="protein sequence ID" value="APT45929.1"/>
    <property type="molecule type" value="Genomic_DNA"/>
</dbReference>
<organism evidence="1 3">
    <name type="scientific">Bacillus safensis</name>
    <dbReference type="NCBI Taxonomy" id="561879"/>
    <lineage>
        <taxon>Bacteria</taxon>
        <taxon>Bacillati</taxon>
        <taxon>Bacillota</taxon>
        <taxon>Bacilli</taxon>
        <taxon>Bacillales</taxon>
        <taxon>Bacillaceae</taxon>
        <taxon>Bacillus</taxon>
    </lineage>
</organism>
<name>A0A1L6ZD67_BACIA</name>
<dbReference type="Proteomes" id="UP000185426">
    <property type="component" value="Chromosome"/>
</dbReference>
<protein>
    <recommendedName>
        <fullName evidence="4">Transglycosylase</fullName>
    </recommendedName>
</protein>
<reference evidence="1 3" key="1">
    <citation type="submission" date="2016-05" db="EMBL/GenBank/DDBJ databases">
        <title>Complete Genome and Methylome Analysis of Psychrotrophic Bacterial Isolates from Antarctic Lake Untersee.</title>
        <authorList>
            <person name="Fomenkov A."/>
            <person name="Akimov V.N."/>
            <person name="Vasilyeva L.V."/>
            <person name="Andersen D."/>
            <person name="Vincze T."/>
            <person name="Roberts R.J."/>
        </authorList>
    </citation>
    <scope>NUCLEOTIDE SEQUENCE [LARGE SCALE GENOMIC DNA]</scope>
    <source>
        <strain evidence="1 3">U14-5</strain>
    </source>
</reference>